<organism evidence="2 3">
    <name type="scientific">Cannabis sativa</name>
    <name type="common">Hemp</name>
    <name type="synonym">Marijuana</name>
    <dbReference type="NCBI Taxonomy" id="3483"/>
    <lineage>
        <taxon>Eukaryota</taxon>
        <taxon>Viridiplantae</taxon>
        <taxon>Streptophyta</taxon>
        <taxon>Embryophyta</taxon>
        <taxon>Tracheophyta</taxon>
        <taxon>Spermatophyta</taxon>
        <taxon>Magnoliopsida</taxon>
        <taxon>eudicotyledons</taxon>
        <taxon>Gunneridae</taxon>
        <taxon>Pentapetalae</taxon>
        <taxon>rosids</taxon>
        <taxon>fabids</taxon>
        <taxon>Rosales</taxon>
        <taxon>Cannabaceae</taxon>
        <taxon>Cannabis</taxon>
    </lineage>
</organism>
<reference evidence="2" key="1">
    <citation type="submission" date="2018-11" db="EMBL/GenBank/DDBJ databases">
        <authorList>
            <person name="Grassa J C."/>
        </authorList>
    </citation>
    <scope>NUCLEOTIDE SEQUENCE [LARGE SCALE GENOMIC DNA]</scope>
</reference>
<dbReference type="Proteomes" id="UP000596661">
    <property type="component" value="Chromosome 5"/>
</dbReference>
<dbReference type="EnsemblPlants" id="evm.model.05.410">
    <property type="protein sequence ID" value="cds.evm.model.05.410"/>
    <property type="gene ID" value="evm.TU.05.410"/>
</dbReference>
<name>A0A803PQB7_CANSA</name>
<dbReference type="PANTHER" id="PTHR33233:SF14">
    <property type="entry name" value="ENDONUCLEASE_EXONUCLEASE_PHOSPHATASE"/>
    <property type="match status" value="1"/>
</dbReference>
<evidence type="ECO:0000313" key="3">
    <source>
        <dbReference type="Proteomes" id="UP000596661"/>
    </source>
</evidence>
<dbReference type="Gene3D" id="3.60.10.10">
    <property type="entry name" value="Endonuclease/exonuclease/phosphatase"/>
    <property type="match status" value="1"/>
</dbReference>
<accession>A0A803PQB7</accession>
<dbReference type="InterPro" id="IPR036691">
    <property type="entry name" value="Endo/exonu/phosph_ase_sf"/>
</dbReference>
<dbReference type="Gramene" id="evm.model.05.410">
    <property type="protein sequence ID" value="cds.evm.model.05.410"/>
    <property type="gene ID" value="evm.TU.05.410"/>
</dbReference>
<reference evidence="2" key="2">
    <citation type="submission" date="2021-03" db="UniProtKB">
        <authorList>
            <consortium name="EnsemblPlants"/>
        </authorList>
    </citation>
    <scope>IDENTIFICATION</scope>
</reference>
<dbReference type="AlphaFoldDB" id="A0A803PQB7"/>
<keyword evidence="3" id="KW-1185">Reference proteome</keyword>
<dbReference type="InterPro" id="IPR025558">
    <property type="entry name" value="DUF4283"/>
</dbReference>
<feature type="domain" description="DUF4283" evidence="1">
    <location>
        <begin position="122"/>
        <end position="202"/>
    </location>
</feature>
<dbReference type="EMBL" id="UZAU01000420">
    <property type="status" value="NOT_ANNOTATED_CDS"/>
    <property type="molecule type" value="Genomic_DNA"/>
</dbReference>
<evidence type="ECO:0000259" key="1">
    <source>
        <dbReference type="Pfam" id="PF14111"/>
    </source>
</evidence>
<dbReference type="PANTHER" id="PTHR33233">
    <property type="entry name" value="ENDONUCLEASE/EXONUCLEASE/PHOSPHATASE"/>
    <property type="match status" value="1"/>
</dbReference>
<dbReference type="SUPFAM" id="SSF56219">
    <property type="entry name" value="DNase I-like"/>
    <property type="match status" value="1"/>
</dbReference>
<dbReference type="Pfam" id="PF14111">
    <property type="entry name" value="DUF4283"/>
    <property type="match status" value="1"/>
</dbReference>
<sequence>MAKRKKLGRRPGLKAALDVRCSEQQVDLERGSDAGSTAELEQFVVQSTPDMNNREEVDSLKSARRSWAEEVENLQSASQHHWQQFTGGKALNYDAKLSYTEPVVREGRKIAHIDLEEVKLEEESWKSSVICVVLGANVPALVFEGFIRRIWGHLGIVQVARMTKGLTMVKFNDVATRDEVLENAMIQFDRKPVIVRPWSADLNMIRMVKSVPLWIRLPNLGLQYWGKKTLSVLVSSVGNPILIDKYTKDRTRVQFARVLVEMEITDKPERTFWFVNEYGQLVEQEIEYEWLPVKCKHYGGFGHIMAECKKVEKPKEAAKEKVSHQTAESNKMEGRILLLWRKKFVNIEVIEDSKQHVHCVIKMIGQKKDFFASFVYGANTVEGRRDLWSALSKTNVTKAWVILGDFNAVFNHDDRQGGNAVSASELEDSNDWVVKSSVGPMKRTGSNFTWTNKQNSRIFSRIDHVSIMRIGLMTSRTLQLTSLGRLARIIVFV</sequence>
<proteinExistence type="predicted"/>
<protein>
    <recommendedName>
        <fullName evidence="1">DUF4283 domain-containing protein</fullName>
    </recommendedName>
</protein>
<evidence type="ECO:0000313" key="2">
    <source>
        <dbReference type="EnsemblPlants" id="cds.evm.model.05.410"/>
    </source>
</evidence>